<keyword evidence="1" id="KW-1133">Transmembrane helix</keyword>
<organism evidence="2 3">
    <name type="scientific">Natranaerovirga hydrolytica</name>
    <dbReference type="NCBI Taxonomy" id="680378"/>
    <lineage>
        <taxon>Bacteria</taxon>
        <taxon>Bacillati</taxon>
        <taxon>Bacillota</taxon>
        <taxon>Clostridia</taxon>
        <taxon>Lachnospirales</taxon>
        <taxon>Natranaerovirgaceae</taxon>
        <taxon>Natranaerovirga</taxon>
    </lineage>
</organism>
<proteinExistence type="predicted"/>
<keyword evidence="3" id="KW-1185">Reference proteome</keyword>
<protein>
    <submittedName>
        <fullName evidence="2">Uncharacterized protein</fullName>
    </submittedName>
</protein>
<evidence type="ECO:0000313" key="3">
    <source>
        <dbReference type="Proteomes" id="UP000294545"/>
    </source>
</evidence>
<accession>A0A4R1N2A4</accession>
<keyword evidence="1" id="KW-0812">Transmembrane</keyword>
<dbReference type="AlphaFoldDB" id="A0A4R1N2A4"/>
<dbReference type="EMBL" id="SMGQ01000011">
    <property type="protein sequence ID" value="TCK98134.1"/>
    <property type="molecule type" value="Genomic_DNA"/>
</dbReference>
<feature type="transmembrane region" description="Helical" evidence="1">
    <location>
        <begin position="9"/>
        <end position="31"/>
    </location>
</feature>
<keyword evidence="1" id="KW-0472">Membrane</keyword>
<name>A0A4R1N2A4_9FIRM</name>
<evidence type="ECO:0000256" key="1">
    <source>
        <dbReference type="SAM" id="Phobius"/>
    </source>
</evidence>
<reference evidence="2 3" key="1">
    <citation type="submission" date="2019-03" db="EMBL/GenBank/DDBJ databases">
        <title>Genomic Encyclopedia of Type Strains, Phase IV (KMG-IV): sequencing the most valuable type-strain genomes for metagenomic binning, comparative biology and taxonomic classification.</title>
        <authorList>
            <person name="Goeker M."/>
        </authorList>
    </citation>
    <scope>NUCLEOTIDE SEQUENCE [LARGE SCALE GENOMIC DNA]</scope>
    <source>
        <strain evidence="2 3">DSM 24176</strain>
    </source>
</reference>
<gene>
    <name evidence="2" type="ORF">EDC19_0552</name>
</gene>
<sequence>MIGKQRGWCVYKSILVILITIVGAIFVYTIVMKEDLSSTLKINEGITKSKSFSITSNSTDIETSVKGTVFIKEFDRTIEKIQIVSYIEIDPNDWGGVAFYIPKHLNIKNIVSSYPETEYETTSDDYIAIFKSAKLEHEWSAFIEIGKDSSYESAIGGSGMVVIDLIPDKKSTNQLESFNFLVGIGSDEENGIKILHPDVIEIPISIMID</sequence>
<comment type="caution">
    <text evidence="2">The sequence shown here is derived from an EMBL/GenBank/DDBJ whole genome shotgun (WGS) entry which is preliminary data.</text>
</comment>
<evidence type="ECO:0000313" key="2">
    <source>
        <dbReference type="EMBL" id="TCK98134.1"/>
    </source>
</evidence>
<dbReference type="Proteomes" id="UP000294545">
    <property type="component" value="Unassembled WGS sequence"/>
</dbReference>